<comment type="caution">
    <text evidence="2">The sequence shown here is derived from an EMBL/GenBank/DDBJ whole genome shotgun (WGS) entry which is preliminary data.</text>
</comment>
<organism evidence="2 3">
    <name type="scientific">Desulfofundulus thermobenzoicus</name>
    <dbReference type="NCBI Taxonomy" id="29376"/>
    <lineage>
        <taxon>Bacteria</taxon>
        <taxon>Bacillati</taxon>
        <taxon>Bacillota</taxon>
        <taxon>Clostridia</taxon>
        <taxon>Eubacteriales</taxon>
        <taxon>Peptococcaceae</taxon>
        <taxon>Desulfofundulus</taxon>
    </lineage>
</organism>
<dbReference type="InterPro" id="IPR001478">
    <property type="entry name" value="PDZ"/>
</dbReference>
<dbReference type="InterPro" id="IPR008763">
    <property type="entry name" value="Peptidase_S55"/>
</dbReference>
<evidence type="ECO:0000313" key="2">
    <source>
        <dbReference type="EMBL" id="MQL52082.1"/>
    </source>
</evidence>
<dbReference type="Pfam" id="PF05580">
    <property type="entry name" value="Peptidase_S55"/>
    <property type="match status" value="1"/>
</dbReference>
<dbReference type="InterPro" id="IPR036034">
    <property type="entry name" value="PDZ_sf"/>
</dbReference>
<name>A0A6N7IPX0_9FIRM</name>
<dbReference type="InterPro" id="IPR014219">
    <property type="entry name" value="SpoIVB"/>
</dbReference>
<feature type="domain" description="Peptidase S55" evidence="1">
    <location>
        <begin position="170"/>
        <end position="408"/>
    </location>
</feature>
<dbReference type="Pfam" id="PF13180">
    <property type="entry name" value="PDZ_2"/>
    <property type="match status" value="1"/>
</dbReference>
<dbReference type="GO" id="GO:0016787">
    <property type="term" value="F:hydrolase activity"/>
    <property type="evidence" value="ECO:0007669"/>
    <property type="project" value="UniProtKB-KW"/>
</dbReference>
<protein>
    <submittedName>
        <fullName evidence="2">SpoIVB peptidase</fullName>
        <ecNumber evidence="2">3.4.21.116</ecNumber>
    </submittedName>
</protein>
<sequence>MVKAVCNPLCWAKEQNVAVGDPLLPGGLPGKILQVSVTDGNAAEKVLSSRTVIPLALSPGRVYMQVKLLGLIPLNHLVVNVVPGVRVIPGGHSIGILLHAQGVMVVGYSAIVDPQGQRHNPALEAGINSGDIILKINGRQAESNQQVRTEVIRSGEAGRPVLLDLKRGQRIFSARVKPVYCSQTRRYRIGLFIRDSAAGVGTLTYYDPRSNKYGALGHVICDMETSRRIDLADGRIVEAQIQGIHPGRRGQPGEKIGLFNGNGVMGDITKNSSCGIIGSLKKPLSNPHYREPVPVAMAYQVKEGPAEMLTVLKGNRVERFAVEIVQVMPHNRREGKGMVIKVTDPALLKKTGGIIQGMSGSPIIQEGKFVGAVTHVFINDPTRGYGVLAEWMLLEAGLVPVTGGTVEEMGAA</sequence>
<dbReference type="PROSITE" id="PS51494">
    <property type="entry name" value="SPOIVB"/>
    <property type="match status" value="1"/>
</dbReference>
<keyword evidence="3" id="KW-1185">Reference proteome</keyword>
<dbReference type="OrthoDB" id="9765242at2"/>
<dbReference type="SUPFAM" id="SSF50156">
    <property type="entry name" value="PDZ domain-like"/>
    <property type="match status" value="1"/>
</dbReference>
<gene>
    <name evidence="2" type="primary">spoIVB</name>
    <name evidence="2" type="ORF">GFC01_07325</name>
</gene>
<dbReference type="Gene3D" id="2.30.42.10">
    <property type="match status" value="1"/>
</dbReference>
<dbReference type="EMBL" id="WHYR01000016">
    <property type="protein sequence ID" value="MQL52082.1"/>
    <property type="molecule type" value="Genomic_DNA"/>
</dbReference>
<dbReference type="AlphaFoldDB" id="A0A6N7IPX0"/>
<dbReference type="Proteomes" id="UP000441717">
    <property type="component" value="Unassembled WGS sequence"/>
</dbReference>
<evidence type="ECO:0000313" key="3">
    <source>
        <dbReference type="Proteomes" id="UP000441717"/>
    </source>
</evidence>
<accession>A0A6N7IPX0</accession>
<dbReference type="EC" id="3.4.21.116" evidence="2"/>
<proteinExistence type="predicted"/>
<dbReference type="NCBIfam" id="TIGR02860">
    <property type="entry name" value="spore_IV_B"/>
    <property type="match status" value="1"/>
</dbReference>
<reference evidence="2 3" key="1">
    <citation type="submission" date="2019-10" db="EMBL/GenBank/DDBJ databases">
        <title>Comparative genomics of sulfur disproportionating microorganisms.</title>
        <authorList>
            <person name="Ward L.M."/>
            <person name="Bertran E."/>
            <person name="Johnston D."/>
        </authorList>
    </citation>
    <scope>NUCLEOTIDE SEQUENCE [LARGE SCALE GENOMIC DNA]</scope>
    <source>
        <strain evidence="2 3">DSM 14055</strain>
    </source>
</reference>
<evidence type="ECO:0000259" key="1">
    <source>
        <dbReference type="PROSITE" id="PS51494"/>
    </source>
</evidence>
<keyword evidence="2" id="KW-0378">Hydrolase</keyword>